<comment type="caution">
    <text evidence="2">The sequence shown here is derived from an EMBL/GenBank/DDBJ whole genome shotgun (WGS) entry which is preliminary data.</text>
</comment>
<feature type="non-terminal residue" evidence="2">
    <location>
        <position position="1"/>
    </location>
</feature>
<organism evidence="2 3">
    <name type="scientific">Brachionus calyciflorus</name>
    <dbReference type="NCBI Taxonomy" id="104777"/>
    <lineage>
        <taxon>Eukaryota</taxon>
        <taxon>Metazoa</taxon>
        <taxon>Spiralia</taxon>
        <taxon>Gnathifera</taxon>
        <taxon>Rotifera</taxon>
        <taxon>Eurotatoria</taxon>
        <taxon>Monogononta</taxon>
        <taxon>Pseudotrocha</taxon>
        <taxon>Ploima</taxon>
        <taxon>Brachionidae</taxon>
        <taxon>Brachionus</taxon>
    </lineage>
</organism>
<dbReference type="AlphaFoldDB" id="A0A814FJU1"/>
<protein>
    <recommendedName>
        <fullName evidence="1">Galactosyltransferase N-terminal domain-containing protein</fullName>
    </recommendedName>
</protein>
<reference evidence="2" key="1">
    <citation type="submission" date="2021-02" db="EMBL/GenBank/DDBJ databases">
        <authorList>
            <person name="Nowell W R."/>
        </authorList>
    </citation>
    <scope>NUCLEOTIDE SEQUENCE</scope>
    <source>
        <strain evidence="2">Ploen Becks lab</strain>
    </source>
</reference>
<proteinExistence type="predicted"/>
<dbReference type="InterPro" id="IPR027995">
    <property type="entry name" value="Galactosyl_T_N"/>
</dbReference>
<name>A0A814FJU1_9BILA</name>
<keyword evidence="3" id="KW-1185">Reference proteome</keyword>
<evidence type="ECO:0000313" key="3">
    <source>
        <dbReference type="Proteomes" id="UP000663879"/>
    </source>
</evidence>
<dbReference type="InterPro" id="IPR029044">
    <property type="entry name" value="Nucleotide-diphossugar_trans"/>
</dbReference>
<dbReference type="Gene3D" id="3.90.550.10">
    <property type="entry name" value="Spore Coat Polysaccharide Biosynthesis Protein SpsA, Chain A"/>
    <property type="match status" value="1"/>
</dbReference>
<dbReference type="OrthoDB" id="10016069at2759"/>
<gene>
    <name evidence="2" type="ORF">OXX778_LOCUS15594</name>
</gene>
<dbReference type="Proteomes" id="UP000663879">
    <property type="component" value="Unassembled WGS sequence"/>
</dbReference>
<sequence>SLLGNYLPIRDMNKLVNKYKHNKYKFNTNVNLCEPQPPNLYGRLRIEERKANKSLIDKMEKENPEVKFGGFWSPKNCQARHKVS</sequence>
<dbReference type="EMBL" id="CAJNOC010003482">
    <property type="protein sequence ID" value="CAF0984452.1"/>
    <property type="molecule type" value="Genomic_DNA"/>
</dbReference>
<feature type="domain" description="Galactosyltransferase N-terminal" evidence="1">
    <location>
        <begin position="33"/>
        <end position="83"/>
    </location>
</feature>
<evidence type="ECO:0000259" key="1">
    <source>
        <dbReference type="Pfam" id="PF13733"/>
    </source>
</evidence>
<evidence type="ECO:0000313" key="2">
    <source>
        <dbReference type="EMBL" id="CAF0984452.1"/>
    </source>
</evidence>
<accession>A0A814FJU1</accession>
<dbReference type="Pfam" id="PF13733">
    <property type="entry name" value="Glyco_transf_7N"/>
    <property type="match status" value="1"/>
</dbReference>